<gene>
    <name evidence="8" type="ORF">METZ01_LOCUS490083</name>
</gene>
<accession>A0A383CYY1</accession>
<protein>
    <recommendedName>
        <fullName evidence="7">Nudix hydrolase domain-containing protein</fullName>
    </recommendedName>
</protein>
<dbReference type="EMBL" id="UINC01212762">
    <property type="protein sequence ID" value="SVE37229.1"/>
    <property type="molecule type" value="Genomic_DNA"/>
</dbReference>
<dbReference type="GO" id="GO:0010945">
    <property type="term" value="F:coenzyme A diphosphatase activity"/>
    <property type="evidence" value="ECO:0007669"/>
    <property type="project" value="InterPro"/>
</dbReference>
<dbReference type="InterPro" id="IPR015797">
    <property type="entry name" value="NUDIX_hydrolase-like_dom_sf"/>
</dbReference>
<dbReference type="PANTHER" id="PTHR12992">
    <property type="entry name" value="NUDIX HYDROLASE"/>
    <property type="match status" value="1"/>
</dbReference>
<dbReference type="PANTHER" id="PTHR12992:SF11">
    <property type="entry name" value="MITOCHONDRIAL COENZYME A DIPHOSPHATASE NUDT8"/>
    <property type="match status" value="1"/>
</dbReference>
<name>A0A383CYY1_9ZZZZ</name>
<evidence type="ECO:0000256" key="3">
    <source>
        <dbReference type="ARBA" id="ARBA00022723"/>
    </source>
</evidence>
<dbReference type="PROSITE" id="PS51462">
    <property type="entry name" value="NUDIX"/>
    <property type="match status" value="1"/>
</dbReference>
<dbReference type="InterPro" id="IPR045121">
    <property type="entry name" value="CoAse"/>
</dbReference>
<proteinExistence type="predicted"/>
<comment type="cofactor">
    <cofactor evidence="2">
        <name>Mg(2+)</name>
        <dbReference type="ChEBI" id="CHEBI:18420"/>
    </cofactor>
</comment>
<evidence type="ECO:0000256" key="4">
    <source>
        <dbReference type="ARBA" id="ARBA00022801"/>
    </source>
</evidence>
<comment type="cofactor">
    <cofactor evidence="1">
        <name>Mn(2+)</name>
        <dbReference type="ChEBI" id="CHEBI:29035"/>
    </cofactor>
</comment>
<dbReference type="GO" id="GO:0046872">
    <property type="term" value="F:metal ion binding"/>
    <property type="evidence" value="ECO:0007669"/>
    <property type="project" value="UniProtKB-KW"/>
</dbReference>
<dbReference type="AlphaFoldDB" id="A0A383CYY1"/>
<dbReference type="Pfam" id="PF00293">
    <property type="entry name" value="NUDIX"/>
    <property type="match status" value="1"/>
</dbReference>
<feature type="non-terminal residue" evidence="8">
    <location>
        <position position="1"/>
    </location>
</feature>
<feature type="domain" description="Nudix hydrolase" evidence="7">
    <location>
        <begin position="19"/>
        <end position="153"/>
    </location>
</feature>
<organism evidence="8">
    <name type="scientific">marine metagenome</name>
    <dbReference type="NCBI Taxonomy" id="408172"/>
    <lineage>
        <taxon>unclassified sequences</taxon>
        <taxon>metagenomes</taxon>
        <taxon>ecological metagenomes</taxon>
    </lineage>
</organism>
<evidence type="ECO:0000256" key="1">
    <source>
        <dbReference type="ARBA" id="ARBA00001936"/>
    </source>
</evidence>
<keyword evidence="5" id="KW-0460">Magnesium</keyword>
<reference evidence="8" key="1">
    <citation type="submission" date="2018-05" db="EMBL/GenBank/DDBJ databases">
        <authorList>
            <person name="Lanie J.A."/>
            <person name="Ng W.-L."/>
            <person name="Kazmierczak K.M."/>
            <person name="Andrzejewski T.M."/>
            <person name="Davidsen T.M."/>
            <person name="Wayne K.J."/>
            <person name="Tettelin H."/>
            <person name="Glass J.I."/>
            <person name="Rusch D."/>
            <person name="Podicherti R."/>
            <person name="Tsui H.-C.T."/>
            <person name="Winkler M.E."/>
        </authorList>
    </citation>
    <scope>NUCLEOTIDE SEQUENCE</scope>
</reference>
<evidence type="ECO:0000256" key="2">
    <source>
        <dbReference type="ARBA" id="ARBA00001946"/>
    </source>
</evidence>
<keyword evidence="3" id="KW-0479">Metal-binding</keyword>
<evidence type="ECO:0000259" key="7">
    <source>
        <dbReference type="PROSITE" id="PS51462"/>
    </source>
</evidence>
<evidence type="ECO:0000256" key="6">
    <source>
        <dbReference type="ARBA" id="ARBA00023211"/>
    </source>
</evidence>
<evidence type="ECO:0000313" key="8">
    <source>
        <dbReference type="EMBL" id="SVE37229.1"/>
    </source>
</evidence>
<dbReference type="InterPro" id="IPR000086">
    <property type="entry name" value="NUDIX_hydrolase_dom"/>
</dbReference>
<sequence length="188" mass="20790">VNPLNHIHRALATRTPVTGDTPGSSVAVILQEGESPQLLFIERAHAKGDPWSGDIAFPGGRVETSDDDLREAAERETREEIGLDLRPDHYLGRLDGLITQTVGIEVAAFVYQIEKTNSLQLNHEVAAAFWQSFSDLTDPTRQLNHTFANRGFPCRVPAIDLLGPTRPLLWGITYRFVAQLMQLAGQPL</sequence>
<keyword evidence="4" id="KW-0378">Hydrolase</keyword>
<keyword evidence="6" id="KW-0464">Manganese</keyword>
<feature type="non-terminal residue" evidence="8">
    <location>
        <position position="188"/>
    </location>
</feature>
<dbReference type="CDD" id="cd03426">
    <property type="entry name" value="NUDIX_CoAse_Nudt7"/>
    <property type="match status" value="1"/>
</dbReference>
<dbReference type="SUPFAM" id="SSF55811">
    <property type="entry name" value="Nudix"/>
    <property type="match status" value="1"/>
</dbReference>
<evidence type="ECO:0000256" key="5">
    <source>
        <dbReference type="ARBA" id="ARBA00022842"/>
    </source>
</evidence>
<dbReference type="Gene3D" id="3.90.79.10">
    <property type="entry name" value="Nucleoside Triphosphate Pyrophosphohydrolase"/>
    <property type="match status" value="1"/>
</dbReference>